<protein>
    <submittedName>
        <fullName evidence="2">Heme-binding HmuY-like protein</fullName>
    </submittedName>
</protein>
<evidence type="ECO:0000313" key="3">
    <source>
        <dbReference type="Proteomes" id="UP000316778"/>
    </source>
</evidence>
<keyword evidence="3" id="KW-1185">Reference proteome</keyword>
<organism evidence="2 3">
    <name type="scientific">Chitinophaga japonensis</name>
    <name type="common">Flexibacter japonensis</name>
    <dbReference type="NCBI Taxonomy" id="104662"/>
    <lineage>
        <taxon>Bacteria</taxon>
        <taxon>Pseudomonadati</taxon>
        <taxon>Bacteroidota</taxon>
        <taxon>Chitinophagia</taxon>
        <taxon>Chitinophagales</taxon>
        <taxon>Chitinophagaceae</taxon>
        <taxon>Chitinophaga</taxon>
    </lineage>
</organism>
<dbReference type="Pfam" id="PF14064">
    <property type="entry name" value="HmuY"/>
    <property type="match status" value="1"/>
</dbReference>
<dbReference type="InterPro" id="IPR025921">
    <property type="entry name" value="HmuY"/>
</dbReference>
<dbReference type="RefSeq" id="WP_244620258.1">
    <property type="nucleotide sequence ID" value="NZ_BAAAFY010000001.1"/>
</dbReference>
<evidence type="ECO:0000313" key="2">
    <source>
        <dbReference type="EMBL" id="TWI91049.1"/>
    </source>
</evidence>
<comment type="caution">
    <text evidence="2">The sequence shown here is derived from an EMBL/GenBank/DDBJ whole genome shotgun (WGS) entry which is preliminary data.</text>
</comment>
<dbReference type="CDD" id="cd12105">
    <property type="entry name" value="HmuY"/>
    <property type="match status" value="1"/>
</dbReference>
<dbReference type="AlphaFoldDB" id="A0A562TC08"/>
<feature type="signal peptide" evidence="1">
    <location>
        <begin position="1"/>
        <end position="20"/>
    </location>
</feature>
<accession>A0A562TC08</accession>
<gene>
    <name evidence="2" type="ORF">LX66_0410</name>
</gene>
<keyword evidence="1" id="KW-0732">Signal</keyword>
<dbReference type="EMBL" id="VLLG01000002">
    <property type="protein sequence ID" value="TWI91049.1"/>
    <property type="molecule type" value="Genomic_DNA"/>
</dbReference>
<reference evidence="2 3" key="1">
    <citation type="journal article" date="2013" name="Stand. Genomic Sci.">
        <title>Genomic Encyclopedia of Type Strains, Phase I: The one thousand microbial genomes (KMG-I) project.</title>
        <authorList>
            <person name="Kyrpides N.C."/>
            <person name="Woyke T."/>
            <person name="Eisen J.A."/>
            <person name="Garrity G."/>
            <person name="Lilburn T.G."/>
            <person name="Beck B.J."/>
            <person name="Whitman W.B."/>
            <person name="Hugenholtz P."/>
            <person name="Klenk H.P."/>
        </authorList>
    </citation>
    <scope>NUCLEOTIDE SEQUENCE [LARGE SCALE GENOMIC DNA]</scope>
    <source>
        <strain evidence="2 3">DSM 13484</strain>
    </source>
</reference>
<proteinExistence type="predicted"/>
<sequence length="227" mass="25108">MQRIPSITLCCLALALLLAAACKKDTVTAPGYEDGVSTVIYDLPGDTGTTVGGDSARPFRDFYFNFSERRKITDTAVKQTLDWDIAFTDIYNSMIAVNSGANKKSPGYGGAGKGAIVYYDKPYASITEAPSDEYFAANDLGRIGWDGYPTPADKGWYFYTLTTHIAVPLQNRTFVLRTASGKYAKLEIINIYKGNPPAVTDMMWPVPYFTFRYYVQENGSRNLSTPQ</sequence>
<dbReference type="PROSITE" id="PS51257">
    <property type="entry name" value="PROKAR_LIPOPROTEIN"/>
    <property type="match status" value="1"/>
</dbReference>
<dbReference type="Proteomes" id="UP000316778">
    <property type="component" value="Unassembled WGS sequence"/>
</dbReference>
<feature type="chain" id="PRO_5021801138" evidence="1">
    <location>
        <begin position="21"/>
        <end position="227"/>
    </location>
</feature>
<evidence type="ECO:0000256" key="1">
    <source>
        <dbReference type="SAM" id="SignalP"/>
    </source>
</evidence>
<name>A0A562TC08_CHIJA</name>